<dbReference type="Gene3D" id="3.40.50.1110">
    <property type="entry name" value="SGNH hydrolase"/>
    <property type="match status" value="1"/>
</dbReference>
<dbReference type="GO" id="GO:0016788">
    <property type="term" value="F:hydrolase activity, acting on ester bonds"/>
    <property type="evidence" value="ECO:0007669"/>
    <property type="project" value="InterPro"/>
</dbReference>
<dbReference type="PANTHER" id="PTHR22835">
    <property type="entry name" value="ZINC FINGER FYVE DOMAIN CONTAINING PROTEIN"/>
    <property type="match status" value="1"/>
</dbReference>
<dbReference type="Gramene" id="TraesCS3A03G0103300.1">
    <property type="protein sequence ID" value="TraesCS3A03G0103300.1.CDS"/>
    <property type="gene ID" value="TraesCS3A03G0103300"/>
</dbReference>
<dbReference type="Gramene" id="TraesCAD_scaffold_004376_01G000300.1">
    <property type="protein sequence ID" value="TraesCAD_scaffold_004376_01G000300.1"/>
    <property type="gene ID" value="TraesCAD_scaffold_004376_01G000300"/>
</dbReference>
<dbReference type="InterPro" id="IPR036514">
    <property type="entry name" value="SGNH_hydro_sf"/>
</dbReference>
<dbReference type="InterPro" id="IPR001087">
    <property type="entry name" value="GDSL"/>
</dbReference>
<dbReference type="Gramene" id="TraesPARA_EIv1.0_0779900.1">
    <property type="protein sequence ID" value="TraesPARA_EIv1.0_0779900.1.CDS"/>
    <property type="gene ID" value="TraesPARA_EIv1.0_0779900"/>
</dbReference>
<dbReference type="Proteomes" id="UP000019116">
    <property type="component" value="Chromosome 3A"/>
</dbReference>
<evidence type="ECO:0008006" key="5">
    <source>
        <dbReference type="Google" id="ProtNLM"/>
    </source>
</evidence>
<dbReference type="Pfam" id="PF00657">
    <property type="entry name" value="Lipase_GDSL"/>
    <property type="match status" value="1"/>
</dbReference>
<dbReference type="EnsemblPlants" id="TraesCS3A02G051100.1">
    <property type="protein sequence ID" value="TraesCS3A02G051100.1"/>
    <property type="gene ID" value="TraesCS3A02G051100"/>
</dbReference>
<evidence type="ECO:0000313" key="3">
    <source>
        <dbReference type="EnsemblPlants" id="TraesCS3A02G051100.1"/>
    </source>
</evidence>
<reference evidence="3" key="2">
    <citation type="submission" date="2018-10" db="UniProtKB">
        <authorList>
            <consortium name="EnsemblPlants"/>
        </authorList>
    </citation>
    <scope>IDENTIFICATION</scope>
</reference>
<evidence type="ECO:0000256" key="1">
    <source>
        <dbReference type="ARBA" id="ARBA00008668"/>
    </source>
</evidence>
<proteinExistence type="inferred from homology"/>
<dbReference type="Gramene" id="TraesCLE_scaffold_053854_01G000400.1">
    <property type="protein sequence ID" value="TraesCLE_scaffold_053854_01G000400.1"/>
    <property type="gene ID" value="TraesCLE_scaffold_053854_01G000400"/>
</dbReference>
<reference evidence="3" key="1">
    <citation type="submission" date="2018-08" db="EMBL/GenBank/DDBJ databases">
        <authorList>
            <person name="Rossello M."/>
        </authorList>
    </citation>
    <scope>NUCLEOTIDE SEQUENCE [LARGE SCALE GENOMIC DNA]</scope>
    <source>
        <strain evidence="3">cv. Chinese Spring</strain>
    </source>
</reference>
<comment type="similarity">
    <text evidence="1">Belongs to the 'GDSL' lipolytic enzyme family.</text>
</comment>
<sequence length="139" mass="15359">MSSHATTTNFFVDELEKLRKLHPSVSIIYADYYGAATEIFVSPYQFGIEDPLVACCGVEGPYGVSITTKCGHGEYKMCDNPQKYASWDGLHPTETSYKAIADGLLRGSYTQPPIATTKNSCSKLTKFVSSAEYKVLYDM</sequence>
<dbReference type="AlphaFoldDB" id="A0A3B6EA20"/>
<keyword evidence="4" id="KW-1185">Reference proteome</keyword>
<evidence type="ECO:0000313" key="4">
    <source>
        <dbReference type="Proteomes" id="UP000019116"/>
    </source>
</evidence>
<keyword evidence="2" id="KW-0325">Glycoprotein</keyword>
<evidence type="ECO:0000256" key="2">
    <source>
        <dbReference type="ARBA" id="ARBA00023180"/>
    </source>
</evidence>
<dbReference type="OMA" id="QMELHLL"/>
<organism evidence="3">
    <name type="scientific">Triticum aestivum</name>
    <name type="common">Wheat</name>
    <dbReference type="NCBI Taxonomy" id="4565"/>
    <lineage>
        <taxon>Eukaryota</taxon>
        <taxon>Viridiplantae</taxon>
        <taxon>Streptophyta</taxon>
        <taxon>Embryophyta</taxon>
        <taxon>Tracheophyta</taxon>
        <taxon>Spermatophyta</taxon>
        <taxon>Magnoliopsida</taxon>
        <taxon>Liliopsida</taxon>
        <taxon>Poales</taxon>
        <taxon>Poaceae</taxon>
        <taxon>BOP clade</taxon>
        <taxon>Pooideae</taxon>
        <taxon>Triticodae</taxon>
        <taxon>Triticeae</taxon>
        <taxon>Triticinae</taxon>
        <taxon>Triticum</taxon>
    </lineage>
</organism>
<protein>
    <recommendedName>
        <fullName evidence="5">GDSL esterase/lipase</fullName>
    </recommendedName>
</protein>
<dbReference type="PANTHER" id="PTHR22835:SF603">
    <property type="entry name" value="GDSL ESTERASE_LIPASE"/>
    <property type="match status" value="1"/>
</dbReference>
<dbReference type="Gramene" id="TraesCS3A02G051100.1">
    <property type="protein sequence ID" value="TraesCS3A02G051100.1"/>
    <property type="gene ID" value="TraesCS3A02G051100"/>
</dbReference>
<dbReference type="OrthoDB" id="683899at2759"/>
<dbReference type="STRING" id="4565.A0A3B6EA20"/>
<accession>A0A3B6EA20</accession>
<name>A0A3B6EA20_WHEAT</name>
<dbReference type="Gramene" id="TraesRN3A0100097600.1">
    <property type="protein sequence ID" value="TraesRN3A0100097600.1"/>
    <property type="gene ID" value="TraesRN3A0100097600"/>
</dbReference>
<dbReference type="Gramene" id="TraesROB_scaffold_004445_01G000400.1">
    <property type="protein sequence ID" value="TraesROB_scaffold_004445_01G000400.1"/>
    <property type="gene ID" value="TraesROB_scaffold_004445_01G000400"/>
</dbReference>
<dbReference type="Gramene" id="TraesWEE_scaffold_004233_01G000800.1">
    <property type="protein sequence ID" value="TraesWEE_scaffold_004233_01G000800.1"/>
    <property type="gene ID" value="TraesWEE_scaffold_004233_01G000800"/>
</dbReference>